<dbReference type="InterPro" id="IPR010708">
    <property type="entry name" value="5'(3')-deoxyribonucleotidase"/>
</dbReference>
<feature type="active site" description="Nucleophile" evidence="2">
    <location>
        <position position="6"/>
    </location>
</feature>
<dbReference type="SFLD" id="SFLDG01126">
    <property type="entry name" value="C1.2:_Nucleotidase_Like"/>
    <property type="match status" value="1"/>
</dbReference>
<dbReference type="InterPro" id="IPR023214">
    <property type="entry name" value="HAD_sf"/>
</dbReference>
<accession>A0A6M0CJR4</accession>
<comment type="caution">
    <text evidence="3">The sequence shown here is derived from an EMBL/GenBank/DDBJ whole genome shotgun (WGS) entry which is preliminary data.</text>
</comment>
<dbReference type="Gene3D" id="1.10.40.40">
    <property type="entry name" value="Deoxyribonucleotidase, domain 2"/>
    <property type="match status" value="1"/>
</dbReference>
<dbReference type="PANTHER" id="PTHR16504:SF4">
    <property type="entry name" value="5'(3')-DEOXYRIBONUCLEOTIDASE"/>
    <property type="match status" value="1"/>
</dbReference>
<evidence type="ECO:0000256" key="2">
    <source>
        <dbReference type="PIRSR" id="PIRSR610708-1"/>
    </source>
</evidence>
<evidence type="ECO:0000313" key="4">
    <source>
        <dbReference type="Proteomes" id="UP000474296"/>
    </source>
</evidence>
<proteinExistence type="inferred from homology"/>
<organism evidence="3 4">
    <name type="scientific">Spongiivirga citrea</name>
    <dbReference type="NCBI Taxonomy" id="1481457"/>
    <lineage>
        <taxon>Bacteria</taxon>
        <taxon>Pseudomonadati</taxon>
        <taxon>Bacteroidota</taxon>
        <taxon>Flavobacteriia</taxon>
        <taxon>Flavobacteriales</taxon>
        <taxon>Flavobacteriaceae</taxon>
        <taxon>Spongiivirga</taxon>
    </lineage>
</organism>
<sequence>MTIFIDMDEVIADAYEAFITNYNTDFNENLTIEDFKGAEAWEIIPQDRKKQMRKYLYTDGFFRSFKPIGNSQDVLEQLCKEHEVYIASAAMEFPNSLKEKSDWLDEYFPFIHWKNRILCGNKFILKGDLLIDDRAYNLKAFNGHSLLFTSPHNIYENSFPRANNWDEAYQFIKSIEK</sequence>
<dbReference type="Gene3D" id="3.40.50.1000">
    <property type="entry name" value="HAD superfamily/HAD-like"/>
    <property type="match status" value="1"/>
</dbReference>
<dbReference type="Proteomes" id="UP000474296">
    <property type="component" value="Unassembled WGS sequence"/>
</dbReference>
<dbReference type="AlphaFoldDB" id="A0A6M0CJR4"/>
<name>A0A6M0CJR4_9FLAO</name>
<evidence type="ECO:0000256" key="1">
    <source>
        <dbReference type="ARBA" id="ARBA00009589"/>
    </source>
</evidence>
<feature type="active site" description="Proton donor" evidence="2">
    <location>
        <position position="8"/>
    </location>
</feature>
<keyword evidence="4" id="KW-1185">Reference proteome</keyword>
<dbReference type="EMBL" id="JAABOQ010000005">
    <property type="protein sequence ID" value="NER18176.1"/>
    <property type="molecule type" value="Genomic_DNA"/>
</dbReference>
<reference evidence="3 4" key="1">
    <citation type="submission" date="2020-01" db="EMBL/GenBank/DDBJ databases">
        <title>Spongiivirga citrea KCTC 32990T.</title>
        <authorList>
            <person name="Wang G."/>
        </authorList>
    </citation>
    <scope>NUCLEOTIDE SEQUENCE [LARGE SCALE GENOMIC DNA]</scope>
    <source>
        <strain evidence="3 4">KCTC 32990</strain>
    </source>
</reference>
<dbReference type="SFLD" id="SFLDS00003">
    <property type="entry name" value="Haloacid_Dehalogenase"/>
    <property type="match status" value="1"/>
</dbReference>
<dbReference type="RefSeq" id="WP_164032854.1">
    <property type="nucleotide sequence ID" value="NZ_JAABOQ010000005.1"/>
</dbReference>
<dbReference type="InterPro" id="IPR036412">
    <property type="entry name" value="HAD-like_sf"/>
</dbReference>
<gene>
    <name evidence="3" type="ORF">GWK10_13200</name>
</gene>
<dbReference type="SFLD" id="SFLDG01146">
    <property type="entry name" value="C1.2.2"/>
    <property type="match status" value="1"/>
</dbReference>
<evidence type="ECO:0000313" key="3">
    <source>
        <dbReference type="EMBL" id="NER18176.1"/>
    </source>
</evidence>
<dbReference type="PANTHER" id="PTHR16504">
    <property type="entry name" value="5'(3')-DEOXYRIBONUCLEOTIDASE"/>
    <property type="match status" value="1"/>
</dbReference>
<dbReference type="GO" id="GO:0009223">
    <property type="term" value="P:pyrimidine deoxyribonucleotide catabolic process"/>
    <property type="evidence" value="ECO:0007669"/>
    <property type="project" value="TreeGrafter"/>
</dbReference>
<dbReference type="Pfam" id="PF06941">
    <property type="entry name" value="NT5C"/>
    <property type="match status" value="1"/>
</dbReference>
<dbReference type="GO" id="GO:0008253">
    <property type="term" value="F:5'-nucleotidase activity"/>
    <property type="evidence" value="ECO:0007669"/>
    <property type="project" value="InterPro"/>
</dbReference>
<protein>
    <submittedName>
        <fullName evidence="3">5'(3')-deoxyribonucleotidase</fullName>
    </submittedName>
</protein>
<dbReference type="SUPFAM" id="SSF56784">
    <property type="entry name" value="HAD-like"/>
    <property type="match status" value="1"/>
</dbReference>
<comment type="similarity">
    <text evidence="1">Belongs to the 5'(3')-deoxyribonucleotidase family.</text>
</comment>